<dbReference type="PRINTS" id="PR00599">
    <property type="entry name" value="MAPEPTIDASE"/>
</dbReference>
<protein>
    <submittedName>
        <fullName evidence="6">Peptidase M24</fullName>
        <ecNumber evidence="6">3.4.11.18</ecNumber>
    </submittedName>
</protein>
<dbReference type="InterPro" id="IPR001714">
    <property type="entry name" value="Pept_M24_MAP"/>
</dbReference>
<dbReference type="SUPFAM" id="SSF53092">
    <property type="entry name" value="Creatinase/prolidase N-terminal domain"/>
    <property type="match status" value="1"/>
</dbReference>
<dbReference type="Pfam" id="PF00557">
    <property type="entry name" value="Peptidase_M24"/>
    <property type="match status" value="1"/>
</dbReference>
<gene>
    <name evidence="6" type="ORF">LACFE_CDS1398</name>
</gene>
<comment type="cofactor">
    <cofactor evidence="1">
        <name>Mn(2+)</name>
        <dbReference type="ChEBI" id="CHEBI:29035"/>
    </cofactor>
</comment>
<comment type="similarity">
    <text evidence="2">Belongs to the peptidase M24B family.</text>
</comment>
<keyword evidence="3" id="KW-0464">Manganese</keyword>
<evidence type="ECO:0000256" key="3">
    <source>
        <dbReference type="ARBA" id="ARBA00023211"/>
    </source>
</evidence>
<evidence type="ECO:0000259" key="5">
    <source>
        <dbReference type="Pfam" id="PF01321"/>
    </source>
</evidence>
<dbReference type="Gene3D" id="3.90.230.10">
    <property type="entry name" value="Creatinase/methionine aminopeptidase superfamily"/>
    <property type="match status" value="1"/>
</dbReference>
<dbReference type="PANTHER" id="PTHR46112:SF10">
    <property type="entry name" value="DIPEPTIDASE YKVY-RELATED"/>
    <property type="match status" value="1"/>
</dbReference>
<dbReference type="InterPro" id="IPR000994">
    <property type="entry name" value="Pept_M24"/>
</dbReference>
<dbReference type="InterPro" id="IPR050659">
    <property type="entry name" value="Peptidase_M24B"/>
</dbReference>
<dbReference type="PANTHER" id="PTHR46112">
    <property type="entry name" value="AMINOPEPTIDASE"/>
    <property type="match status" value="1"/>
</dbReference>
<reference evidence="6 7" key="1">
    <citation type="submission" date="2016-09" db="EMBL/GenBank/DDBJ databases">
        <title>Genome Sequence of the Lactobacillus fermentum strain NCC2970 (CNCM I-5068).</title>
        <authorList>
            <person name="Barretto C."/>
            <person name="Ngom-Bru C."/>
            <person name="Genevaz A."/>
            <person name="Fournier C."/>
            <person name="Moine D."/>
            <person name="Kassam M."/>
            <person name="Iltis A."/>
            <person name="Sagory-Zalkind P."/>
            <person name="Faucherand G."/>
            <person name="Descombes P."/>
            <person name="Duboux S."/>
        </authorList>
    </citation>
    <scope>NUCLEOTIDE SEQUENCE [LARGE SCALE GENOMIC DNA]</scope>
    <source>
        <strain evidence="6 7">NCC2970</strain>
    </source>
</reference>
<evidence type="ECO:0000313" key="7">
    <source>
        <dbReference type="Proteomes" id="UP000094714"/>
    </source>
</evidence>
<dbReference type="GO" id="GO:0004239">
    <property type="term" value="F:initiator methionyl aminopeptidase activity"/>
    <property type="evidence" value="ECO:0007669"/>
    <property type="project" value="UniProtKB-EC"/>
</dbReference>
<dbReference type="Gene3D" id="3.40.350.10">
    <property type="entry name" value="Creatinase/prolidase N-terminal domain"/>
    <property type="match status" value="1"/>
</dbReference>
<dbReference type="AlphaFoldDB" id="A0A1D7ZY98"/>
<organism evidence="6 7">
    <name type="scientific">Limosilactobacillus fermentum</name>
    <name type="common">Lactobacillus fermentum</name>
    <dbReference type="NCBI Taxonomy" id="1613"/>
    <lineage>
        <taxon>Bacteria</taxon>
        <taxon>Bacillati</taxon>
        <taxon>Bacillota</taxon>
        <taxon>Bacilli</taxon>
        <taxon>Lactobacillales</taxon>
        <taxon>Lactobacillaceae</taxon>
        <taxon>Limosilactobacillus</taxon>
    </lineage>
</organism>
<keyword evidence="6" id="KW-0645">Protease</keyword>
<dbReference type="SUPFAM" id="SSF55920">
    <property type="entry name" value="Creatinase/aminopeptidase"/>
    <property type="match status" value="1"/>
</dbReference>
<name>A0A1D7ZY98_LIMFE</name>
<accession>A0A1D7ZY98</accession>
<dbReference type="Pfam" id="PF01321">
    <property type="entry name" value="Creatinase_N"/>
    <property type="match status" value="1"/>
</dbReference>
<dbReference type="InterPro" id="IPR000587">
    <property type="entry name" value="Creatinase_N"/>
</dbReference>
<dbReference type="Proteomes" id="UP000094714">
    <property type="component" value="Chromosome"/>
</dbReference>
<evidence type="ECO:0000256" key="1">
    <source>
        <dbReference type="ARBA" id="ARBA00001936"/>
    </source>
</evidence>
<keyword evidence="6" id="KW-0031">Aminopeptidase</keyword>
<evidence type="ECO:0000256" key="2">
    <source>
        <dbReference type="ARBA" id="ARBA00008766"/>
    </source>
</evidence>
<evidence type="ECO:0000313" key="6">
    <source>
        <dbReference type="EMBL" id="AOR74848.1"/>
    </source>
</evidence>
<dbReference type="GO" id="GO:0008235">
    <property type="term" value="F:metalloexopeptidase activity"/>
    <property type="evidence" value="ECO:0007669"/>
    <property type="project" value="UniProtKB-ARBA"/>
</dbReference>
<feature type="domain" description="Peptidase M24" evidence="4">
    <location>
        <begin position="167"/>
        <end position="370"/>
    </location>
</feature>
<sequence length="387" mass="43123">MVILRYNRLNRCYKTERIDLMNYEKLHHLQQLLADQQLDVAYLSDPMTIKYLTGFGSDPVERVLALLVFADQDPFLFGPALEVEAIKGTGWPYPVYGYLDHEAPFKMIADQVQKRIANPTKWGAELGFLTVTRLRALEEQFPAAHFDFDLTPAIERMRLIKSADEIEKLNEAGKWADFAFQVGFDAVKVGQTEQAVAAELEYALKKHGIMQMSFDTLIQAGPHAAEPHGATSSRQIENNQLVLFDLGTIYDGYISDASRTVAVGALNDQQKDIYQVCLEAQLTAQAAAKPGMTAAELDKVARDVIEQAGYGEYFIHRLGHGMGMSEHEFPSIMEGNDMQLEPGMCFSIEPGIYIPGVAGVRIEDCVHITEDGCLPFTHTSKELQVVG</sequence>
<keyword evidence="6" id="KW-0378">Hydrolase</keyword>
<dbReference type="InterPro" id="IPR029149">
    <property type="entry name" value="Creatin/AminoP/Spt16_N"/>
</dbReference>
<dbReference type="PATRIC" id="fig|1613.112.peg.1464"/>
<dbReference type="CDD" id="cd01092">
    <property type="entry name" value="APP-like"/>
    <property type="match status" value="1"/>
</dbReference>
<dbReference type="EC" id="3.4.11.18" evidence="6"/>
<dbReference type="InterPro" id="IPR036005">
    <property type="entry name" value="Creatinase/aminopeptidase-like"/>
</dbReference>
<evidence type="ECO:0000259" key="4">
    <source>
        <dbReference type="Pfam" id="PF00557"/>
    </source>
</evidence>
<feature type="domain" description="Creatinase N-terminal" evidence="5">
    <location>
        <begin position="26"/>
        <end position="160"/>
    </location>
</feature>
<proteinExistence type="inferred from homology"/>
<dbReference type="EMBL" id="CP017151">
    <property type="protein sequence ID" value="AOR74848.1"/>
    <property type="molecule type" value="Genomic_DNA"/>
</dbReference>